<dbReference type="EMBL" id="KN825669">
    <property type="protein sequence ID" value="KIK82159.1"/>
    <property type="molecule type" value="Genomic_DNA"/>
</dbReference>
<evidence type="ECO:0000313" key="2">
    <source>
        <dbReference type="EMBL" id="KIK82159.1"/>
    </source>
</evidence>
<feature type="region of interest" description="Disordered" evidence="1">
    <location>
        <begin position="247"/>
        <end position="286"/>
    </location>
</feature>
<proteinExistence type="predicted"/>
<reference evidence="2 3" key="1">
    <citation type="submission" date="2014-04" db="EMBL/GenBank/DDBJ databases">
        <authorList>
            <consortium name="DOE Joint Genome Institute"/>
            <person name="Kuo A."/>
            <person name="Kohler A."/>
            <person name="Jargeat P."/>
            <person name="Nagy L.G."/>
            <person name="Floudas D."/>
            <person name="Copeland A."/>
            <person name="Barry K.W."/>
            <person name="Cichocki N."/>
            <person name="Veneault-Fourrey C."/>
            <person name="LaButti K."/>
            <person name="Lindquist E.A."/>
            <person name="Lipzen A."/>
            <person name="Lundell T."/>
            <person name="Morin E."/>
            <person name="Murat C."/>
            <person name="Sun H."/>
            <person name="Tunlid A."/>
            <person name="Henrissat B."/>
            <person name="Grigoriev I.V."/>
            <person name="Hibbett D.S."/>
            <person name="Martin F."/>
            <person name="Nordberg H.P."/>
            <person name="Cantor M.N."/>
            <person name="Hua S.X."/>
        </authorList>
    </citation>
    <scope>NUCLEOTIDE SEQUENCE [LARGE SCALE GENOMIC DNA]</scope>
    <source>
        <strain evidence="2 3">Ve08.2h10</strain>
    </source>
</reference>
<dbReference type="AlphaFoldDB" id="A0A0D0DKC8"/>
<keyword evidence="3" id="KW-1185">Reference proteome</keyword>
<feature type="compositionally biased region" description="Basic and acidic residues" evidence="1">
    <location>
        <begin position="360"/>
        <end position="375"/>
    </location>
</feature>
<dbReference type="Proteomes" id="UP000054538">
    <property type="component" value="Unassembled WGS sequence"/>
</dbReference>
<gene>
    <name evidence="2" type="ORF">PAXRUDRAFT_805345</name>
</gene>
<accession>A0A0D0DKC8</accession>
<reference evidence="3" key="2">
    <citation type="submission" date="2015-01" db="EMBL/GenBank/DDBJ databases">
        <title>Evolutionary Origins and Diversification of the Mycorrhizal Mutualists.</title>
        <authorList>
            <consortium name="DOE Joint Genome Institute"/>
            <consortium name="Mycorrhizal Genomics Consortium"/>
            <person name="Kohler A."/>
            <person name="Kuo A."/>
            <person name="Nagy L.G."/>
            <person name="Floudas D."/>
            <person name="Copeland A."/>
            <person name="Barry K.W."/>
            <person name="Cichocki N."/>
            <person name="Veneault-Fourrey C."/>
            <person name="LaButti K."/>
            <person name="Lindquist E.A."/>
            <person name="Lipzen A."/>
            <person name="Lundell T."/>
            <person name="Morin E."/>
            <person name="Murat C."/>
            <person name="Riley R."/>
            <person name="Ohm R."/>
            <person name="Sun H."/>
            <person name="Tunlid A."/>
            <person name="Henrissat B."/>
            <person name="Grigoriev I.V."/>
            <person name="Hibbett D.S."/>
            <person name="Martin F."/>
        </authorList>
    </citation>
    <scope>NUCLEOTIDE SEQUENCE [LARGE SCALE GENOMIC DNA]</scope>
    <source>
        <strain evidence="3">Ve08.2h10</strain>
    </source>
</reference>
<dbReference type="InParanoid" id="A0A0D0DKC8"/>
<dbReference type="HOGENOM" id="CLU_356812_0_0_1"/>
<feature type="compositionally biased region" description="Low complexity" evidence="1">
    <location>
        <begin position="264"/>
        <end position="276"/>
    </location>
</feature>
<dbReference type="OrthoDB" id="3258969at2759"/>
<protein>
    <submittedName>
        <fullName evidence="2">Uncharacterized protein</fullName>
    </submittedName>
</protein>
<evidence type="ECO:0000313" key="3">
    <source>
        <dbReference type="Proteomes" id="UP000054538"/>
    </source>
</evidence>
<feature type="region of interest" description="Disordered" evidence="1">
    <location>
        <begin position="412"/>
        <end position="438"/>
    </location>
</feature>
<sequence>MSRLPRESEVVVRAIKSKQNVSRTEHIRITKRRIEKAERDERVDIGMILTPPKTYMGGFTRPRDLRVFAWSKGGQLEKRKVYESPTPDAYVPHTVYVLEGRYPSKRSRERALAHEHIVGFCRESDFPKVLQRYNSEHTSKDLLEAMDTAQWPWLPKKRGKCTTWWKDDDERIATLREVYGHDAEVDTVKDDQSQGVDRALNIDPSYISKAPSQFSTGSQQMRGFHTSARVRKPTSYNADGVIPDFYITNKQSRGNSPPHKYGATSSTTSPDTTSTDVEAAEPNVQEPVRPKVAMKRRKHEGSALMEQLSDSILSDEVAASTRRLKSKIPVEHYDVQGNLVLHPSGFVVPGPGHSSTSDVARAKERERDEGEDRATQKAAVAERVLESDLDNVHASVASTRPRSHKVPFEVREPDGTVKHPSGFVPPTPANKFKHSDSASLDRDLSASIGRQRAREASVSGAISKMGRAMHTTAVVRASEAYSTPIRAQYLPTLSSQPFFRPLLTLTFSTRPLAEVVARLSKALPRGLSYVAAVDPEDRKYGPSFSNRVRNMRLARMQGLTMDVAQLLAGARGGLLGARFGAEERGRGVDGEGFGEPVEYRKRVVGVGVGNWLGRAEEVKEAFRTDGVERVWGEGVAFKAYGLDDWGKRIDDVSGEEIAYPEHEATRVSTLKLAEDRMEGLEESKRKTPVLIAEAGELVQRKSSLEEAHV</sequence>
<feature type="region of interest" description="Disordered" evidence="1">
    <location>
        <begin position="346"/>
        <end position="376"/>
    </location>
</feature>
<name>A0A0D0DKC8_9AGAM</name>
<organism evidence="2 3">
    <name type="scientific">Paxillus rubicundulus Ve08.2h10</name>
    <dbReference type="NCBI Taxonomy" id="930991"/>
    <lineage>
        <taxon>Eukaryota</taxon>
        <taxon>Fungi</taxon>
        <taxon>Dikarya</taxon>
        <taxon>Basidiomycota</taxon>
        <taxon>Agaricomycotina</taxon>
        <taxon>Agaricomycetes</taxon>
        <taxon>Agaricomycetidae</taxon>
        <taxon>Boletales</taxon>
        <taxon>Paxilineae</taxon>
        <taxon>Paxillaceae</taxon>
        <taxon>Paxillus</taxon>
    </lineage>
</organism>
<evidence type="ECO:0000256" key="1">
    <source>
        <dbReference type="SAM" id="MobiDB-lite"/>
    </source>
</evidence>